<protein>
    <recommendedName>
        <fullName evidence="5">Mitochondrial import inner membrane translocase subunit TIM22</fullName>
    </recommendedName>
</protein>
<keyword evidence="2" id="KW-0472">Membrane</keyword>
<sequence>MSEMTPEEQGEEGARQIMAFVSSCPGKAMLAGGSGFVLGGVFGFFMASMSYDTPLGIGQAGGGAERQLPSAEGRWRDQREGPSSLRRGDAAGRDDAEQYDAQRHDVPAPRQQGGPQRSHSSPPSP</sequence>
<dbReference type="EMBL" id="BDGI01000120">
    <property type="protein sequence ID" value="GAV29424.1"/>
    <property type="molecule type" value="Genomic_DNA"/>
</dbReference>
<gene>
    <name evidence="3" type="ORF">PMKS-002924</name>
</gene>
<keyword evidence="4" id="KW-1185">Reference proteome</keyword>
<evidence type="ECO:0008006" key="5">
    <source>
        <dbReference type="Google" id="ProtNLM"/>
    </source>
</evidence>
<dbReference type="Proteomes" id="UP000186136">
    <property type="component" value="Unassembled WGS sequence"/>
</dbReference>
<evidence type="ECO:0000313" key="4">
    <source>
        <dbReference type="Proteomes" id="UP000186136"/>
    </source>
</evidence>
<evidence type="ECO:0000313" key="3">
    <source>
        <dbReference type="EMBL" id="GAV29424.1"/>
    </source>
</evidence>
<feature type="transmembrane region" description="Helical" evidence="2">
    <location>
        <begin position="28"/>
        <end position="47"/>
    </location>
</feature>
<reference evidence="3 4" key="1">
    <citation type="submission" date="2016-08" db="EMBL/GenBank/DDBJ databases">
        <title>Whole genome shotgun sequence of Pichia membranifaciens KS47-1.</title>
        <authorList>
            <person name="Konishi M."/>
            <person name="Ishida M."/>
            <person name="Arakawa T."/>
            <person name="Kato Y."/>
            <person name="Horiuchi J."/>
        </authorList>
    </citation>
    <scope>NUCLEOTIDE SEQUENCE [LARGE SCALE GENOMIC DNA]</scope>
    <source>
        <strain evidence="3 4">KS47-1</strain>
    </source>
</reference>
<proteinExistence type="predicted"/>
<dbReference type="OrthoDB" id="75343at2759"/>
<organism evidence="3 4">
    <name type="scientific">Pichia membranifaciens</name>
    <dbReference type="NCBI Taxonomy" id="4926"/>
    <lineage>
        <taxon>Eukaryota</taxon>
        <taxon>Fungi</taxon>
        <taxon>Dikarya</taxon>
        <taxon>Ascomycota</taxon>
        <taxon>Saccharomycotina</taxon>
        <taxon>Pichiomycetes</taxon>
        <taxon>Pichiales</taxon>
        <taxon>Pichiaceae</taxon>
        <taxon>Pichia</taxon>
    </lineage>
</organism>
<keyword evidence="2" id="KW-0812">Transmembrane</keyword>
<keyword evidence="2" id="KW-1133">Transmembrane helix</keyword>
<feature type="compositionally biased region" description="Polar residues" evidence="1">
    <location>
        <begin position="113"/>
        <end position="125"/>
    </location>
</feature>
<name>A0A1Q2YIQ8_9ASCO</name>
<accession>A0A1Q2YIQ8</accession>
<evidence type="ECO:0000256" key="2">
    <source>
        <dbReference type="SAM" id="Phobius"/>
    </source>
</evidence>
<comment type="caution">
    <text evidence="3">The sequence shown here is derived from an EMBL/GenBank/DDBJ whole genome shotgun (WGS) entry which is preliminary data.</text>
</comment>
<dbReference type="AlphaFoldDB" id="A0A1Q2YIQ8"/>
<feature type="region of interest" description="Disordered" evidence="1">
    <location>
        <begin position="53"/>
        <end position="125"/>
    </location>
</feature>
<evidence type="ECO:0000256" key="1">
    <source>
        <dbReference type="SAM" id="MobiDB-lite"/>
    </source>
</evidence>
<feature type="compositionally biased region" description="Basic and acidic residues" evidence="1">
    <location>
        <begin position="73"/>
        <end position="107"/>
    </location>
</feature>